<dbReference type="RefSeq" id="WP_189495965.1">
    <property type="nucleotide sequence ID" value="NZ_BMZH01000003.1"/>
</dbReference>
<organism evidence="2 3">
    <name type="scientific">Algimonas arctica</name>
    <dbReference type="NCBI Taxonomy" id="1479486"/>
    <lineage>
        <taxon>Bacteria</taxon>
        <taxon>Pseudomonadati</taxon>
        <taxon>Pseudomonadota</taxon>
        <taxon>Alphaproteobacteria</taxon>
        <taxon>Maricaulales</taxon>
        <taxon>Robiginitomaculaceae</taxon>
        <taxon>Algimonas</taxon>
    </lineage>
</organism>
<evidence type="ECO:0000313" key="3">
    <source>
        <dbReference type="Proteomes" id="UP000634004"/>
    </source>
</evidence>
<reference evidence="2" key="1">
    <citation type="journal article" date="2014" name="Int. J. Syst. Evol. Microbiol.">
        <title>Complete genome sequence of Corynebacterium casei LMG S-19264T (=DSM 44701T), isolated from a smear-ripened cheese.</title>
        <authorList>
            <consortium name="US DOE Joint Genome Institute (JGI-PGF)"/>
            <person name="Walter F."/>
            <person name="Albersmeier A."/>
            <person name="Kalinowski J."/>
            <person name="Ruckert C."/>
        </authorList>
    </citation>
    <scope>NUCLEOTIDE SEQUENCE</scope>
    <source>
        <strain evidence="2">KCTC 32513</strain>
    </source>
</reference>
<accession>A0A8J3CR37</accession>
<proteinExistence type="predicted"/>
<reference evidence="2" key="2">
    <citation type="submission" date="2020-09" db="EMBL/GenBank/DDBJ databases">
        <authorList>
            <person name="Sun Q."/>
            <person name="Kim S."/>
        </authorList>
    </citation>
    <scope>NUCLEOTIDE SEQUENCE</scope>
    <source>
        <strain evidence="2">KCTC 32513</strain>
    </source>
</reference>
<evidence type="ECO:0000313" key="2">
    <source>
        <dbReference type="EMBL" id="GHA88610.1"/>
    </source>
</evidence>
<keyword evidence="1" id="KW-0732">Signal</keyword>
<feature type="signal peptide" evidence="1">
    <location>
        <begin position="1"/>
        <end position="26"/>
    </location>
</feature>
<dbReference type="EMBL" id="BMZH01000003">
    <property type="protein sequence ID" value="GHA88610.1"/>
    <property type="molecule type" value="Genomic_DNA"/>
</dbReference>
<gene>
    <name evidence="2" type="ORF">GCM10009069_09480</name>
</gene>
<dbReference type="Proteomes" id="UP000634004">
    <property type="component" value="Unassembled WGS sequence"/>
</dbReference>
<name>A0A8J3CR37_9PROT</name>
<sequence length="153" mass="16927">MQKSIALAMSALLASGAVLIPVSASAQDTLEKRQNTDYYRVVNLDFKPGHNDEAWEILYEKIAPAVRSLDRNFVALDWESGPWDSTVYIKLDDGYGALEYADSPQGAEFMEALAKQEGSKKAAENVMKDWVSHIANDSQDLAHMHLPPADEAE</sequence>
<protein>
    <submittedName>
        <fullName evidence="2">Uncharacterized protein</fullName>
    </submittedName>
</protein>
<keyword evidence="3" id="KW-1185">Reference proteome</keyword>
<evidence type="ECO:0000256" key="1">
    <source>
        <dbReference type="SAM" id="SignalP"/>
    </source>
</evidence>
<feature type="chain" id="PRO_5035246234" evidence="1">
    <location>
        <begin position="27"/>
        <end position="153"/>
    </location>
</feature>
<dbReference type="AlphaFoldDB" id="A0A8J3CR37"/>
<comment type="caution">
    <text evidence="2">The sequence shown here is derived from an EMBL/GenBank/DDBJ whole genome shotgun (WGS) entry which is preliminary data.</text>
</comment>